<organism evidence="6 7">
    <name type="scientific">Candidatus Cardinium hertigii</name>
    <dbReference type="NCBI Taxonomy" id="247481"/>
    <lineage>
        <taxon>Bacteria</taxon>
        <taxon>Pseudomonadati</taxon>
        <taxon>Bacteroidota</taxon>
        <taxon>Cytophagia</taxon>
        <taxon>Cytophagales</taxon>
        <taxon>Amoebophilaceae</taxon>
        <taxon>Candidatus Cardinium</taxon>
    </lineage>
</organism>
<dbReference type="Gene3D" id="3.10.290.10">
    <property type="entry name" value="RNA-binding S4 domain"/>
    <property type="match status" value="1"/>
</dbReference>
<evidence type="ECO:0000313" key="7">
    <source>
        <dbReference type="Proteomes" id="UP000245872"/>
    </source>
</evidence>
<dbReference type="Pfam" id="PF01479">
    <property type="entry name" value="S4"/>
    <property type="match status" value="1"/>
</dbReference>
<dbReference type="InterPro" id="IPR018496">
    <property type="entry name" value="PsdUridine_synth_RsuA/RluB_CS"/>
</dbReference>
<evidence type="ECO:0000256" key="4">
    <source>
        <dbReference type="RuleBase" id="RU003887"/>
    </source>
</evidence>
<dbReference type="SUPFAM" id="SSF55174">
    <property type="entry name" value="Alpha-L RNA-binding motif"/>
    <property type="match status" value="1"/>
</dbReference>
<dbReference type="Pfam" id="PF00849">
    <property type="entry name" value="PseudoU_synth_2"/>
    <property type="match status" value="1"/>
</dbReference>
<keyword evidence="2 4" id="KW-0413">Isomerase</keyword>
<dbReference type="GO" id="GO:0003723">
    <property type="term" value="F:RNA binding"/>
    <property type="evidence" value="ECO:0007669"/>
    <property type="project" value="UniProtKB-KW"/>
</dbReference>
<dbReference type="RefSeq" id="WP_239302528.1">
    <property type="nucleotide sequence ID" value="NZ_CP029619.1"/>
</dbReference>
<gene>
    <name evidence="6" type="primary">rluB_2</name>
    <name evidence="6" type="ORF">DK880_00147</name>
</gene>
<dbReference type="NCBIfam" id="TIGR00093">
    <property type="entry name" value="pseudouridine synthase"/>
    <property type="match status" value="1"/>
</dbReference>
<sequence length="251" mass="28037">MNIERSLLFMSACSLPLIRLNKFISNAGICARRAADRLIASGAITVNGHPVRTVGTKITLSAVVAYKGTILQAAKPTYILLNKPKGYVSTLQDPEGRKTVVDLISKRYCAERVYPVGRLDYDTMGLLLLTNDGALAQQLAHPSSQVQKYYHVILDRAIQADHYHSIQQGILLEDGFTKVDTLTIAVDNPRQLNVALHMGKNRIVRRIFEHFGYTIQKLDRIGYAHLTKKNIPRGKWIFLDLQAVAKLKSLS</sequence>
<dbReference type="InterPro" id="IPR042092">
    <property type="entry name" value="PsdUridine_s_RsuA/RluB/E/F_cat"/>
</dbReference>
<feature type="domain" description="RNA-binding S4" evidence="5">
    <location>
        <begin position="18"/>
        <end position="75"/>
    </location>
</feature>
<dbReference type="InterPro" id="IPR020094">
    <property type="entry name" value="TruA/RsuA/RluB/E/F_N"/>
</dbReference>
<dbReference type="Gene3D" id="3.30.70.1560">
    <property type="entry name" value="Alpha-L RNA-binding motif"/>
    <property type="match status" value="1"/>
</dbReference>
<dbReference type="PROSITE" id="PS01149">
    <property type="entry name" value="PSI_RSU"/>
    <property type="match status" value="1"/>
</dbReference>
<dbReference type="Proteomes" id="UP000245872">
    <property type="component" value="Chromosome"/>
</dbReference>
<proteinExistence type="inferred from homology"/>
<dbReference type="SUPFAM" id="SSF55120">
    <property type="entry name" value="Pseudouridine synthase"/>
    <property type="match status" value="1"/>
</dbReference>
<protein>
    <recommendedName>
        <fullName evidence="4">Pseudouridine synthase</fullName>
        <ecNumber evidence="4">5.4.99.-</ecNumber>
    </recommendedName>
</protein>
<dbReference type="PROSITE" id="PS50889">
    <property type="entry name" value="S4"/>
    <property type="match status" value="1"/>
</dbReference>
<dbReference type="GO" id="GO:0120159">
    <property type="term" value="F:rRNA pseudouridine synthase activity"/>
    <property type="evidence" value="ECO:0007669"/>
    <property type="project" value="UniProtKB-ARBA"/>
</dbReference>
<evidence type="ECO:0000259" key="5">
    <source>
        <dbReference type="SMART" id="SM00363"/>
    </source>
</evidence>
<dbReference type="InterPro" id="IPR050343">
    <property type="entry name" value="RsuA_PseudoU_synthase"/>
</dbReference>
<evidence type="ECO:0000313" key="6">
    <source>
        <dbReference type="EMBL" id="AWN81483.1"/>
    </source>
</evidence>
<dbReference type="CDD" id="cd02870">
    <property type="entry name" value="PseudoU_synth_RsuA_like"/>
    <property type="match status" value="1"/>
</dbReference>
<dbReference type="EC" id="5.4.99.-" evidence="4"/>
<dbReference type="InterPro" id="IPR006145">
    <property type="entry name" value="PsdUridine_synth_RsuA/RluA"/>
</dbReference>
<dbReference type="InterPro" id="IPR002942">
    <property type="entry name" value="S4_RNA-bd"/>
</dbReference>
<dbReference type="InterPro" id="IPR036986">
    <property type="entry name" value="S4_RNA-bd_sf"/>
</dbReference>
<dbReference type="PANTHER" id="PTHR47683:SF2">
    <property type="entry name" value="RNA-BINDING S4 DOMAIN-CONTAINING PROTEIN"/>
    <property type="match status" value="1"/>
</dbReference>
<dbReference type="KEGG" id="cher:DK880_00147"/>
<evidence type="ECO:0000256" key="1">
    <source>
        <dbReference type="ARBA" id="ARBA00008348"/>
    </source>
</evidence>
<dbReference type="GO" id="GO:0000455">
    <property type="term" value="P:enzyme-directed rRNA pseudouridine synthesis"/>
    <property type="evidence" value="ECO:0007669"/>
    <property type="project" value="UniProtKB-ARBA"/>
</dbReference>
<keyword evidence="7" id="KW-1185">Reference proteome</keyword>
<dbReference type="AlphaFoldDB" id="A0A2Z3L772"/>
<comment type="similarity">
    <text evidence="1 4">Belongs to the pseudouridine synthase RsuA family.</text>
</comment>
<dbReference type="InterPro" id="IPR020103">
    <property type="entry name" value="PsdUridine_synth_cat_dom_sf"/>
</dbReference>
<reference evidence="6 7" key="1">
    <citation type="submission" date="2018-05" db="EMBL/GenBank/DDBJ databases">
        <title>Candidatus Cardinium hertigii Genome Assembly.</title>
        <authorList>
            <person name="Showmaker K.C."/>
            <person name="Walden K.O."/>
            <person name="Fields C.J."/>
            <person name="Lambert K.N."/>
            <person name="Hudson M.E."/>
        </authorList>
    </citation>
    <scope>NUCLEOTIDE SEQUENCE [LARGE SCALE GENOMIC DNA]</scope>
    <source>
        <strain evidence="7">cHgTN10</strain>
    </source>
</reference>
<name>A0A2Z3L772_9BACT</name>
<evidence type="ECO:0000256" key="3">
    <source>
        <dbReference type="PROSITE-ProRule" id="PRU00182"/>
    </source>
</evidence>
<dbReference type="CDD" id="cd00165">
    <property type="entry name" value="S4"/>
    <property type="match status" value="1"/>
</dbReference>
<keyword evidence="3" id="KW-0694">RNA-binding</keyword>
<accession>A0A2Z3L772</accession>
<dbReference type="InterPro" id="IPR000748">
    <property type="entry name" value="PsdUridine_synth_RsuA/RluB/E/F"/>
</dbReference>
<evidence type="ECO:0000256" key="2">
    <source>
        <dbReference type="ARBA" id="ARBA00023235"/>
    </source>
</evidence>
<dbReference type="EMBL" id="CP029619">
    <property type="protein sequence ID" value="AWN81483.1"/>
    <property type="molecule type" value="Genomic_DNA"/>
</dbReference>
<dbReference type="Gene3D" id="3.30.70.580">
    <property type="entry name" value="Pseudouridine synthase I, catalytic domain, N-terminal subdomain"/>
    <property type="match status" value="1"/>
</dbReference>
<dbReference type="SMART" id="SM00363">
    <property type="entry name" value="S4"/>
    <property type="match status" value="1"/>
</dbReference>
<dbReference type="PANTHER" id="PTHR47683">
    <property type="entry name" value="PSEUDOURIDINE SYNTHASE FAMILY PROTEIN-RELATED"/>
    <property type="match status" value="1"/>
</dbReference>